<reference evidence="2 3" key="1">
    <citation type="journal article" date="2019" name="Commun. Biol.">
        <title>The bagworm genome reveals a unique fibroin gene that provides high tensile strength.</title>
        <authorList>
            <person name="Kono N."/>
            <person name="Nakamura H."/>
            <person name="Ohtoshi R."/>
            <person name="Tomita M."/>
            <person name="Numata K."/>
            <person name="Arakawa K."/>
        </authorList>
    </citation>
    <scope>NUCLEOTIDE SEQUENCE [LARGE SCALE GENOMIC DNA]</scope>
</reference>
<feature type="compositionally biased region" description="Basic and acidic residues" evidence="1">
    <location>
        <begin position="60"/>
        <end position="76"/>
    </location>
</feature>
<organism evidence="2 3">
    <name type="scientific">Eumeta variegata</name>
    <name type="common">Bagworm moth</name>
    <name type="synonym">Eumeta japonica</name>
    <dbReference type="NCBI Taxonomy" id="151549"/>
    <lineage>
        <taxon>Eukaryota</taxon>
        <taxon>Metazoa</taxon>
        <taxon>Ecdysozoa</taxon>
        <taxon>Arthropoda</taxon>
        <taxon>Hexapoda</taxon>
        <taxon>Insecta</taxon>
        <taxon>Pterygota</taxon>
        <taxon>Neoptera</taxon>
        <taxon>Endopterygota</taxon>
        <taxon>Lepidoptera</taxon>
        <taxon>Glossata</taxon>
        <taxon>Ditrysia</taxon>
        <taxon>Tineoidea</taxon>
        <taxon>Psychidae</taxon>
        <taxon>Oiketicinae</taxon>
        <taxon>Eumeta</taxon>
    </lineage>
</organism>
<keyword evidence="3" id="KW-1185">Reference proteome</keyword>
<gene>
    <name evidence="2" type="ORF">EVAR_78531_1</name>
</gene>
<sequence>MNTGVSRSRRPGREPLTAAAAGLRCCLTWCTSIRSTFQWGIDHLQIQTPTSPQYSWRTSPSHDKRLDFDPRADARAGRLCKPINTRGEPSPPPPLQRKSPPAAVERERSAHGGRRAAARGRRLQIAFR</sequence>
<dbReference type="AlphaFoldDB" id="A0A4C1W6Y8"/>
<dbReference type="Proteomes" id="UP000299102">
    <property type="component" value="Unassembled WGS sequence"/>
</dbReference>
<accession>A0A4C1W6Y8</accession>
<proteinExistence type="predicted"/>
<name>A0A4C1W6Y8_EUMVA</name>
<dbReference type="EMBL" id="BGZK01000490">
    <property type="protein sequence ID" value="GBP46831.1"/>
    <property type="molecule type" value="Genomic_DNA"/>
</dbReference>
<comment type="caution">
    <text evidence="2">The sequence shown here is derived from an EMBL/GenBank/DDBJ whole genome shotgun (WGS) entry which is preliminary data.</text>
</comment>
<protein>
    <submittedName>
        <fullName evidence="2">Uncharacterized protein</fullName>
    </submittedName>
</protein>
<feature type="compositionally biased region" description="Basic residues" evidence="1">
    <location>
        <begin position="111"/>
        <end position="122"/>
    </location>
</feature>
<feature type="compositionally biased region" description="Polar residues" evidence="1">
    <location>
        <begin position="50"/>
        <end position="59"/>
    </location>
</feature>
<feature type="region of interest" description="Disordered" evidence="1">
    <location>
        <begin position="50"/>
        <end position="128"/>
    </location>
</feature>
<evidence type="ECO:0000313" key="3">
    <source>
        <dbReference type="Proteomes" id="UP000299102"/>
    </source>
</evidence>
<evidence type="ECO:0000313" key="2">
    <source>
        <dbReference type="EMBL" id="GBP46831.1"/>
    </source>
</evidence>
<evidence type="ECO:0000256" key="1">
    <source>
        <dbReference type="SAM" id="MobiDB-lite"/>
    </source>
</evidence>